<protein>
    <submittedName>
        <fullName evidence="3">Sensor histidine kinase</fullName>
    </submittedName>
</protein>
<evidence type="ECO:0000259" key="2">
    <source>
        <dbReference type="Pfam" id="PF02518"/>
    </source>
</evidence>
<organism evidence="3 4">
    <name type="scientific">Hymenobacter guriensis</name>
    <dbReference type="NCBI Taxonomy" id="2793065"/>
    <lineage>
        <taxon>Bacteria</taxon>
        <taxon>Pseudomonadati</taxon>
        <taxon>Bacteroidota</taxon>
        <taxon>Cytophagia</taxon>
        <taxon>Cytophagales</taxon>
        <taxon>Hymenobacteraceae</taxon>
        <taxon>Hymenobacter</taxon>
    </lineage>
</organism>
<dbReference type="Proteomes" id="UP000601099">
    <property type="component" value="Unassembled WGS sequence"/>
</dbReference>
<feature type="non-terminal residue" evidence="3">
    <location>
        <position position="57"/>
    </location>
</feature>
<dbReference type="PANTHER" id="PTHR43547:SF2">
    <property type="entry name" value="HYBRID SIGNAL TRANSDUCTION HISTIDINE KINASE C"/>
    <property type="match status" value="1"/>
</dbReference>
<proteinExistence type="predicted"/>
<feature type="domain" description="Histidine kinase/HSP90-like ATPase" evidence="2">
    <location>
        <begin position="7"/>
        <end position="57"/>
    </location>
</feature>
<reference evidence="3 4" key="1">
    <citation type="submission" date="2020-11" db="EMBL/GenBank/DDBJ databases">
        <title>Hymenobacter sp.</title>
        <authorList>
            <person name="Kim M.K."/>
        </authorList>
    </citation>
    <scope>NUCLEOTIDE SEQUENCE [LARGE SCALE GENOMIC DNA]</scope>
    <source>
        <strain evidence="3 4">BT594</strain>
    </source>
</reference>
<dbReference type="GO" id="GO:0016301">
    <property type="term" value="F:kinase activity"/>
    <property type="evidence" value="ECO:0007669"/>
    <property type="project" value="UniProtKB-KW"/>
</dbReference>
<keyword evidence="4" id="KW-1185">Reference proteome</keyword>
<evidence type="ECO:0000256" key="1">
    <source>
        <dbReference type="ARBA" id="ARBA00022553"/>
    </source>
</evidence>
<evidence type="ECO:0000313" key="4">
    <source>
        <dbReference type="Proteomes" id="UP000601099"/>
    </source>
</evidence>
<keyword evidence="3" id="KW-0808">Transferase</keyword>
<sequence>MLASCRLLSNALEYSGENSVVRLGAACGAGQLTLTVQDQGVGISEEDQAHLFERFFR</sequence>
<dbReference type="SUPFAM" id="SSF55874">
    <property type="entry name" value="ATPase domain of HSP90 chaperone/DNA topoisomerase II/histidine kinase"/>
    <property type="match status" value="1"/>
</dbReference>
<dbReference type="RefSeq" id="WP_196957039.1">
    <property type="nucleotide sequence ID" value="NZ_JADWYK010000018.1"/>
</dbReference>
<keyword evidence="1" id="KW-0597">Phosphoprotein</keyword>
<dbReference type="InterPro" id="IPR036890">
    <property type="entry name" value="HATPase_C_sf"/>
</dbReference>
<dbReference type="Pfam" id="PF02518">
    <property type="entry name" value="HATPase_c"/>
    <property type="match status" value="1"/>
</dbReference>
<dbReference type="PANTHER" id="PTHR43547">
    <property type="entry name" value="TWO-COMPONENT HISTIDINE KINASE"/>
    <property type="match status" value="1"/>
</dbReference>
<dbReference type="EMBL" id="JADWYK010000018">
    <property type="protein sequence ID" value="MBG8556019.1"/>
    <property type="molecule type" value="Genomic_DNA"/>
</dbReference>
<evidence type="ECO:0000313" key="3">
    <source>
        <dbReference type="EMBL" id="MBG8556019.1"/>
    </source>
</evidence>
<comment type="caution">
    <text evidence="3">The sequence shown here is derived from an EMBL/GenBank/DDBJ whole genome shotgun (WGS) entry which is preliminary data.</text>
</comment>
<dbReference type="InterPro" id="IPR003594">
    <property type="entry name" value="HATPase_dom"/>
</dbReference>
<name>A0ABS0L966_9BACT</name>
<gene>
    <name evidence="3" type="ORF">I5L79_20920</name>
</gene>
<dbReference type="Gene3D" id="3.30.565.10">
    <property type="entry name" value="Histidine kinase-like ATPase, C-terminal domain"/>
    <property type="match status" value="1"/>
</dbReference>
<accession>A0ABS0L966</accession>
<keyword evidence="3" id="KW-0418">Kinase</keyword>